<dbReference type="RefSeq" id="WP_141724023.1">
    <property type="nucleotide sequence ID" value="NZ_FMCT01000016.1"/>
</dbReference>
<feature type="transmembrane region" description="Helical" evidence="1">
    <location>
        <begin position="38"/>
        <end position="62"/>
    </location>
</feature>
<evidence type="ECO:0008006" key="4">
    <source>
        <dbReference type="Google" id="ProtNLM"/>
    </source>
</evidence>
<feature type="transmembrane region" description="Helical" evidence="1">
    <location>
        <begin position="7"/>
        <end position="26"/>
    </location>
</feature>
<dbReference type="EMBL" id="FMCT01000016">
    <property type="protein sequence ID" value="SCF47670.1"/>
    <property type="molecule type" value="Genomic_DNA"/>
</dbReference>
<keyword evidence="1" id="KW-0812">Transmembrane</keyword>
<gene>
    <name evidence="2" type="ORF">GA0070563_116170</name>
</gene>
<name>A0A1C5AR62_9ACTN</name>
<sequence length="171" mass="18483">NHQLWSWLLMAVGVTGFYLAGKRSWIGWAIGLAGQFLWLAYSLVTEQWGFLASCFVYGAVYIRNLRAWLHPTPPANIQGDPAPAPVPSPVGRGSSVVRSHSGPVRCLSASCPPPATHWHDGAPWCLPCADRAITDEGRCGVDPTPGTDADFAAYYLTRDLNPALRTVGQVP</sequence>
<feature type="non-terminal residue" evidence="2">
    <location>
        <position position="1"/>
    </location>
</feature>
<proteinExistence type="predicted"/>
<dbReference type="AlphaFoldDB" id="A0A1C5AR62"/>
<reference evidence="3" key="1">
    <citation type="submission" date="2016-06" db="EMBL/GenBank/DDBJ databases">
        <authorList>
            <person name="Varghese N."/>
            <person name="Submissions Spin"/>
        </authorList>
    </citation>
    <scope>NUCLEOTIDE SEQUENCE [LARGE SCALE GENOMIC DNA]</scope>
    <source>
        <strain evidence="3">DSM 43168</strain>
    </source>
</reference>
<keyword evidence="1" id="KW-0472">Membrane</keyword>
<organism evidence="2 3">
    <name type="scientific">Micromonospora carbonacea</name>
    <dbReference type="NCBI Taxonomy" id="47853"/>
    <lineage>
        <taxon>Bacteria</taxon>
        <taxon>Bacillati</taxon>
        <taxon>Actinomycetota</taxon>
        <taxon>Actinomycetes</taxon>
        <taxon>Micromonosporales</taxon>
        <taxon>Micromonosporaceae</taxon>
        <taxon>Micromonospora</taxon>
    </lineage>
</organism>
<evidence type="ECO:0000313" key="2">
    <source>
        <dbReference type="EMBL" id="SCF47670.1"/>
    </source>
</evidence>
<accession>A0A1C5AR62</accession>
<protein>
    <recommendedName>
        <fullName evidence="4">Nicotinamide mononucleotide transporter</fullName>
    </recommendedName>
</protein>
<keyword evidence="1" id="KW-1133">Transmembrane helix</keyword>
<evidence type="ECO:0000313" key="3">
    <source>
        <dbReference type="Proteomes" id="UP000183585"/>
    </source>
</evidence>
<keyword evidence="3" id="KW-1185">Reference proteome</keyword>
<dbReference type="Proteomes" id="UP000183585">
    <property type="component" value="Unassembled WGS sequence"/>
</dbReference>
<evidence type="ECO:0000256" key="1">
    <source>
        <dbReference type="SAM" id="Phobius"/>
    </source>
</evidence>